<feature type="transmembrane region" description="Helical" evidence="1">
    <location>
        <begin position="106"/>
        <end position="123"/>
    </location>
</feature>
<keyword evidence="1" id="KW-0812">Transmembrane</keyword>
<evidence type="ECO:0000256" key="1">
    <source>
        <dbReference type="SAM" id="Phobius"/>
    </source>
</evidence>
<evidence type="ECO:0000313" key="2">
    <source>
        <dbReference type="EMBL" id="KKM16125.1"/>
    </source>
</evidence>
<feature type="transmembrane region" description="Helical" evidence="1">
    <location>
        <begin position="195"/>
        <end position="214"/>
    </location>
</feature>
<comment type="caution">
    <text evidence="2">The sequence shown here is derived from an EMBL/GenBank/DDBJ whole genome shotgun (WGS) entry which is preliminary data.</text>
</comment>
<organism evidence="2">
    <name type="scientific">marine sediment metagenome</name>
    <dbReference type="NCBI Taxonomy" id="412755"/>
    <lineage>
        <taxon>unclassified sequences</taxon>
        <taxon>metagenomes</taxon>
        <taxon>ecological metagenomes</taxon>
    </lineage>
</organism>
<feature type="transmembrane region" description="Helical" evidence="1">
    <location>
        <begin position="43"/>
        <end position="62"/>
    </location>
</feature>
<feature type="transmembrane region" description="Helical" evidence="1">
    <location>
        <begin position="135"/>
        <end position="154"/>
    </location>
</feature>
<sequence length="217" mass="24332">MLASYIVDVHNLFGAKDFYRDNLSSTSPGVWSAWFGTKGPTEYFQWFFLGMGTLGSFSVFWFSRIHKGALTYFWLLVSITFALLFFEDYLDLRDQLTFFSSKQVYFDFAVIFVLVSFIALRYGRRAYSYLDLSTFKLFFVGAIVYGLVAVYHVAGLHFEVGNFINTYLASGHLTQGSSSEIAAISDSIIEEGAEFLAAGLLVVGVATAPPIMVFRDA</sequence>
<protein>
    <submittedName>
        <fullName evidence="2">Uncharacterized protein</fullName>
    </submittedName>
</protein>
<accession>A0A0F9KLH0</accession>
<reference evidence="2" key="1">
    <citation type="journal article" date="2015" name="Nature">
        <title>Complex archaea that bridge the gap between prokaryotes and eukaryotes.</title>
        <authorList>
            <person name="Spang A."/>
            <person name="Saw J.H."/>
            <person name="Jorgensen S.L."/>
            <person name="Zaremba-Niedzwiedzka K."/>
            <person name="Martijn J."/>
            <person name="Lind A.E."/>
            <person name="van Eijk R."/>
            <person name="Schleper C."/>
            <person name="Guy L."/>
            <person name="Ettema T.J."/>
        </authorList>
    </citation>
    <scope>NUCLEOTIDE SEQUENCE</scope>
</reference>
<keyword evidence="1" id="KW-0472">Membrane</keyword>
<name>A0A0F9KLH0_9ZZZZ</name>
<gene>
    <name evidence="2" type="ORF">LCGC14_1688990</name>
</gene>
<proteinExistence type="predicted"/>
<keyword evidence="1" id="KW-1133">Transmembrane helix</keyword>
<feature type="transmembrane region" description="Helical" evidence="1">
    <location>
        <begin position="69"/>
        <end position="86"/>
    </location>
</feature>
<dbReference type="AlphaFoldDB" id="A0A0F9KLH0"/>
<dbReference type="EMBL" id="LAZR01014746">
    <property type="protein sequence ID" value="KKM16125.1"/>
    <property type="molecule type" value="Genomic_DNA"/>
</dbReference>